<evidence type="ECO:0000256" key="8">
    <source>
        <dbReference type="ARBA" id="ARBA00023163"/>
    </source>
</evidence>
<feature type="domain" description="C2H2-type" evidence="11">
    <location>
        <begin position="307"/>
        <end position="334"/>
    </location>
</feature>
<keyword evidence="13" id="KW-1185">Reference proteome</keyword>
<dbReference type="PANTHER" id="PTHR24394">
    <property type="entry name" value="ZINC FINGER PROTEIN"/>
    <property type="match status" value="1"/>
</dbReference>
<keyword evidence="2" id="KW-0479">Metal-binding</keyword>
<keyword evidence="8" id="KW-0804">Transcription</keyword>
<keyword evidence="6" id="KW-0805">Transcription regulation</keyword>
<name>G8BV82_TETPH</name>
<dbReference type="FunFam" id="3.30.160.60:FF:000264">
    <property type="entry name" value="Zinc finger protein 236"/>
    <property type="match status" value="1"/>
</dbReference>
<dbReference type="AlphaFoldDB" id="G8BV82"/>
<accession>G8BV82</accession>
<dbReference type="InterPro" id="IPR036236">
    <property type="entry name" value="Znf_C2H2_sf"/>
</dbReference>
<dbReference type="OrthoDB" id="427030at2759"/>
<evidence type="ECO:0000259" key="11">
    <source>
        <dbReference type="PROSITE" id="PS50157"/>
    </source>
</evidence>
<protein>
    <recommendedName>
        <fullName evidence="11">C2H2-type domain-containing protein</fullName>
    </recommendedName>
</protein>
<dbReference type="GeneID" id="11535415"/>
<keyword evidence="5" id="KW-0862">Zinc</keyword>
<feature type="domain" description="C2H2-type" evidence="11">
    <location>
        <begin position="279"/>
        <end position="306"/>
    </location>
</feature>
<feature type="domain" description="C2H2-type" evidence="11">
    <location>
        <begin position="335"/>
        <end position="365"/>
    </location>
</feature>
<keyword evidence="3" id="KW-0677">Repeat</keyword>
<dbReference type="HOGENOM" id="CLU_645875_0_0_1"/>
<dbReference type="InterPro" id="IPR013087">
    <property type="entry name" value="Znf_C2H2_type"/>
</dbReference>
<dbReference type="SUPFAM" id="SSF57667">
    <property type="entry name" value="beta-beta-alpha zinc fingers"/>
    <property type="match status" value="2"/>
</dbReference>
<proteinExistence type="predicted"/>
<dbReference type="GO" id="GO:0008270">
    <property type="term" value="F:zinc ion binding"/>
    <property type="evidence" value="ECO:0007669"/>
    <property type="project" value="UniProtKB-KW"/>
</dbReference>
<dbReference type="Gene3D" id="3.30.160.60">
    <property type="entry name" value="Classic Zinc Finger"/>
    <property type="match status" value="4"/>
</dbReference>
<keyword evidence="7" id="KW-0238">DNA-binding</keyword>
<evidence type="ECO:0000256" key="2">
    <source>
        <dbReference type="ARBA" id="ARBA00022723"/>
    </source>
</evidence>
<organism evidence="12 13">
    <name type="scientific">Tetrapisispora phaffii (strain ATCC 24235 / CBS 4417 / NBRC 1672 / NRRL Y-8282 / UCD 70-5)</name>
    <name type="common">Yeast</name>
    <name type="synonym">Fabospora phaffii</name>
    <dbReference type="NCBI Taxonomy" id="1071381"/>
    <lineage>
        <taxon>Eukaryota</taxon>
        <taxon>Fungi</taxon>
        <taxon>Dikarya</taxon>
        <taxon>Ascomycota</taxon>
        <taxon>Saccharomycotina</taxon>
        <taxon>Saccharomycetes</taxon>
        <taxon>Saccharomycetales</taxon>
        <taxon>Saccharomycetaceae</taxon>
        <taxon>Tetrapisispora</taxon>
    </lineage>
</organism>
<dbReference type="KEGG" id="tpf:TPHA_0F01810"/>
<dbReference type="eggNOG" id="KOG1721">
    <property type="taxonomic scope" value="Eukaryota"/>
</dbReference>
<evidence type="ECO:0000256" key="7">
    <source>
        <dbReference type="ARBA" id="ARBA00023125"/>
    </source>
</evidence>
<evidence type="ECO:0000256" key="9">
    <source>
        <dbReference type="ARBA" id="ARBA00023242"/>
    </source>
</evidence>
<dbReference type="Pfam" id="PF00096">
    <property type="entry name" value="zf-C2H2"/>
    <property type="match status" value="2"/>
</dbReference>
<dbReference type="GO" id="GO:0005634">
    <property type="term" value="C:nucleus"/>
    <property type="evidence" value="ECO:0007669"/>
    <property type="project" value="UniProtKB-SubCell"/>
</dbReference>
<dbReference type="SMART" id="SM00355">
    <property type="entry name" value="ZnF_C2H2"/>
    <property type="match status" value="4"/>
</dbReference>
<dbReference type="PROSITE" id="PS50157">
    <property type="entry name" value="ZINC_FINGER_C2H2_2"/>
    <property type="match status" value="4"/>
</dbReference>
<evidence type="ECO:0000313" key="12">
    <source>
        <dbReference type="EMBL" id="CCE63664.1"/>
    </source>
</evidence>
<evidence type="ECO:0000256" key="5">
    <source>
        <dbReference type="ARBA" id="ARBA00022833"/>
    </source>
</evidence>
<gene>
    <name evidence="12" type="primary">TPHA0F01810</name>
    <name evidence="12" type="ordered locus">TPHA_0F01810</name>
</gene>
<feature type="domain" description="C2H2-type" evidence="11">
    <location>
        <begin position="251"/>
        <end position="278"/>
    </location>
</feature>
<dbReference type="Proteomes" id="UP000005666">
    <property type="component" value="Chromosome 6"/>
</dbReference>
<evidence type="ECO:0000256" key="4">
    <source>
        <dbReference type="ARBA" id="ARBA00022771"/>
    </source>
</evidence>
<dbReference type="RefSeq" id="XP_003686098.1">
    <property type="nucleotide sequence ID" value="XM_003686050.1"/>
</dbReference>
<evidence type="ECO:0000256" key="6">
    <source>
        <dbReference type="ARBA" id="ARBA00023015"/>
    </source>
</evidence>
<evidence type="ECO:0000256" key="10">
    <source>
        <dbReference type="PROSITE-ProRule" id="PRU00042"/>
    </source>
</evidence>
<sequence length="425" mass="48663">MNMNNRPILVPNFDLGIDILVPHSEDNLVENTKDFSNDLAKDILRDGSSIDFKSPSKADENLDNYQYGNSYFTDAFSMNKFHNRNTPLNEQSLSPKDMDVNDSLYHSNSNTLTYSQSNDLQYDINDINLNQIFTVDDLMAIKARSYSTTAISNNNRGEVSQVELIESTPLDGVSVETSFPEISNANDLRFKNTDYFKPFDMQSRVMSIPDSNELKKMVDEIKRNSIVTISPPSTDAGMGKKSRRRSTARQTQCSFCLKVFNQASHFEVHIRSHIGYKPHKCRFCNVCFTQSGNLKTHEKLHTSEKDFECEICNKKFSRKGNLASHIATHNRLRLHICKFDHCKKSFTQLGNMKAHHNKFHRETMARLSNILLNISAEDSLSDDDKYMLQYYLTVYKNSKRLNLLTPFLNMPLIKEAISLPTTTGL</sequence>
<keyword evidence="9" id="KW-0539">Nucleus</keyword>
<dbReference type="GO" id="GO:0003677">
    <property type="term" value="F:DNA binding"/>
    <property type="evidence" value="ECO:0007669"/>
    <property type="project" value="UniProtKB-KW"/>
</dbReference>
<evidence type="ECO:0000313" key="13">
    <source>
        <dbReference type="Proteomes" id="UP000005666"/>
    </source>
</evidence>
<keyword evidence="4 10" id="KW-0863">Zinc-finger</keyword>
<dbReference type="PANTHER" id="PTHR24394:SF44">
    <property type="entry name" value="ZINC FINGER PROTEIN 271-LIKE"/>
    <property type="match status" value="1"/>
</dbReference>
<dbReference type="PROSITE" id="PS00028">
    <property type="entry name" value="ZINC_FINGER_C2H2_1"/>
    <property type="match status" value="4"/>
</dbReference>
<dbReference type="STRING" id="1071381.G8BV82"/>
<dbReference type="EMBL" id="HE612861">
    <property type="protein sequence ID" value="CCE63664.1"/>
    <property type="molecule type" value="Genomic_DNA"/>
</dbReference>
<comment type="subcellular location">
    <subcellularLocation>
        <location evidence="1">Nucleus</location>
    </subcellularLocation>
</comment>
<evidence type="ECO:0000256" key="1">
    <source>
        <dbReference type="ARBA" id="ARBA00004123"/>
    </source>
</evidence>
<dbReference type="FunFam" id="3.30.160.60:FF:000325">
    <property type="entry name" value="ZFP90 zinc finger protein"/>
    <property type="match status" value="1"/>
</dbReference>
<reference evidence="12 13" key="1">
    <citation type="journal article" date="2011" name="Proc. Natl. Acad. Sci. U.S.A.">
        <title>Evolutionary erosion of yeast sex chromosomes by mating-type switching accidents.</title>
        <authorList>
            <person name="Gordon J.L."/>
            <person name="Armisen D."/>
            <person name="Proux-Wera E."/>
            <person name="Oheigeartaigh S.S."/>
            <person name="Byrne K.P."/>
            <person name="Wolfe K.H."/>
        </authorList>
    </citation>
    <scope>NUCLEOTIDE SEQUENCE [LARGE SCALE GENOMIC DNA]</scope>
    <source>
        <strain evidence="13">ATCC 24235 / CBS 4417 / NBRC 1672 / NRRL Y-8282 / UCD 70-5</strain>
    </source>
</reference>
<evidence type="ECO:0000256" key="3">
    <source>
        <dbReference type="ARBA" id="ARBA00022737"/>
    </source>
</evidence>
<dbReference type="GO" id="GO:0000981">
    <property type="term" value="F:DNA-binding transcription factor activity, RNA polymerase II-specific"/>
    <property type="evidence" value="ECO:0007669"/>
    <property type="project" value="TreeGrafter"/>
</dbReference>